<evidence type="ECO:0000313" key="1">
    <source>
        <dbReference type="EMBL" id="KAH7658191.1"/>
    </source>
</evidence>
<name>A0ACB7UD69_DIOAL</name>
<keyword evidence="2" id="KW-1185">Reference proteome</keyword>
<organism evidence="1 2">
    <name type="scientific">Dioscorea alata</name>
    <name type="common">Purple yam</name>
    <dbReference type="NCBI Taxonomy" id="55571"/>
    <lineage>
        <taxon>Eukaryota</taxon>
        <taxon>Viridiplantae</taxon>
        <taxon>Streptophyta</taxon>
        <taxon>Embryophyta</taxon>
        <taxon>Tracheophyta</taxon>
        <taxon>Spermatophyta</taxon>
        <taxon>Magnoliopsida</taxon>
        <taxon>Liliopsida</taxon>
        <taxon>Dioscoreales</taxon>
        <taxon>Dioscoreaceae</taxon>
        <taxon>Dioscorea</taxon>
    </lineage>
</organism>
<reference evidence="2" key="1">
    <citation type="journal article" date="2022" name="Nat. Commun.">
        <title>Chromosome evolution and the genetic basis of agronomically important traits in greater yam.</title>
        <authorList>
            <person name="Bredeson J.V."/>
            <person name="Lyons J.B."/>
            <person name="Oniyinde I.O."/>
            <person name="Okereke N.R."/>
            <person name="Kolade O."/>
            <person name="Nnabue I."/>
            <person name="Nwadili C.O."/>
            <person name="Hribova E."/>
            <person name="Parker M."/>
            <person name="Nwogha J."/>
            <person name="Shu S."/>
            <person name="Carlson J."/>
            <person name="Kariba R."/>
            <person name="Muthemba S."/>
            <person name="Knop K."/>
            <person name="Barton G.J."/>
            <person name="Sherwood A.V."/>
            <person name="Lopez-Montes A."/>
            <person name="Asiedu R."/>
            <person name="Jamnadass R."/>
            <person name="Muchugi A."/>
            <person name="Goodstein D."/>
            <person name="Egesi C.N."/>
            <person name="Featherston J."/>
            <person name="Asfaw A."/>
            <person name="Simpson G.G."/>
            <person name="Dolezel J."/>
            <person name="Hendre P.S."/>
            <person name="Van Deynze A."/>
            <person name="Kumar P.L."/>
            <person name="Obidiegwu J.E."/>
            <person name="Bhattacharjee R."/>
            <person name="Rokhsar D.S."/>
        </authorList>
    </citation>
    <scope>NUCLEOTIDE SEQUENCE [LARGE SCALE GENOMIC DNA]</scope>
    <source>
        <strain evidence="2">cv. TDa95/00328</strain>
    </source>
</reference>
<evidence type="ECO:0000313" key="2">
    <source>
        <dbReference type="Proteomes" id="UP000827976"/>
    </source>
</evidence>
<comment type="caution">
    <text evidence="1">The sequence shown here is derived from an EMBL/GenBank/DDBJ whole genome shotgun (WGS) entry which is preliminary data.</text>
</comment>
<protein>
    <submittedName>
        <fullName evidence="1">Ribonuclease H-like protein</fullName>
    </submittedName>
</protein>
<dbReference type="EMBL" id="CM037027">
    <property type="protein sequence ID" value="KAH7658191.1"/>
    <property type="molecule type" value="Genomic_DNA"/>
</dbReference>
<gene>
    <name evidence="1" type="ORF">IHE45_17G071200</name>
</gene>
<dbReference type="Proteomes" id="UP000827976">
    <property type="component" value="Chromosome 17"/>
</dbReference>
<sequence length="555" mass="64141">MSNEMGASSGHVRNKKDPTWKYNFLSDPNDPNTVTYMFCPKITKGRIFRAKQHQIGNFRNAKSCLKVLEHPKKVVELKNHWKLKQVNITDAWIPFNVAKLDSFKWAIEAIGQYGPNLKPPSYHELRVTLLQKKMDYTIELFNHKEAWVKYVNCPAGTMFVMSIDVSAYVKIGEKRFELLDSFVDYIGEANVFQVIIDNARNFVMAEKRLGKLPLISKTLERAIALTGFIRNHTNVLNMMRQFTNQRDLVRPTKTRFCTCYLTLQSVHKKKVNLRTMFTSQERTTSKWTKNQMAKRNSVVFTLKAMGPLVQAMDRAKETIIESFGENEGKYKDIFKIVDKRWECQLHHPLHAAGYFLNLEFFYDNQNIEFDEEITSGLYAYKIMSELHMYKNAEGLFGIPLAIRSRKTKALAEWWNLYGTSTPNVQQLAIKILSLTCSASGCERNWSVFQHAIYVKYNQKLKERYDGKKVVDPISLGDIDDSNEWLTGKMGANLDEAEDDLVFEDDELTWGVVASATAVKEEDDNEVEHDVDGYDSEQGKEDENMNLEFAINDDDY</sequence>
<proteinExistence type="predicted"/>
<accession>A0ACB7UD69</accession>